<name>A0A5B0NRG3_PUCGR</name>
<keyword evidence="3" id="KW-1185">Reference proteome</keyword>
<dbReference type="AlphaFoldDB" id="A0A5B0NRG3"/>
<accession>A0A5B0NRG3</accession>
<dbReference type="Proteomes" id="UP000324748">
    <property type="component" value="Unassembled WGS sequence"/>
</dbReference>
<feature type="region of interest" description="Disordered" evidence="1">
    <location>
        <begin position="164"/>
        <end position="185"/>
    </location>
</feature>
<evidence type="ECO:0000313" key="2">
    <source>
        <dbReference type="EMBL" id="KAA1091821.1"/>
    </source>
</evidence>
<sequence>RLQINETCESPDPRRLQGSSNSWFFLLLSFMTLAGTNYKQFIQNPIYNVRFGVIRFIVQTSDGRSLRGQRLISRFLLFLPIQLADLPTAFGPPPGFVFIASDPSAWIFWTSDPCLNRGIPGGVTRRLSALFMFLLTLADCKGHPPWSSLLVFLNLGNLLVDTPAKDNAGGNKDTESSGLSSLSDENPRANLVKLLLKTPAPSVTPGLAPPNTPMDLG</sequence>
<organism evidence="2 3">
    <name type="scientific">Puccinia graminis f. sp. tritici</name>
    <dbReference type="NCBI Taxonomy" id="56615"/>
    <lineage>
        <taxon>Eukaryota</taxon>
        <taxon>Fungi</taxon>
        <taxon>Dikarya</taxon>
        <taxon>Basidiomycota</taxon>
        <taxon>Pucciniomycotina</taxon>
        <taxon>Pucciniomycetes</taxon>
        <taxon>Pucciniales</taxon>
        <taxon>Pucciniaceae</taxon>
        <taxon>Puccinia</taxon>
    </lineage>
</organism>
<reference evidence="2 3" key="1">
    <citation type="submission" date="2019-05" db="EMBL/GenBank/DDBJ databases">
        <title>Emergence of the Ug99 lineage of the wheat stem rust pathogen through somatic hybridization.</title>
        <authorList>
            <person name="Li F."/>
            <person name="Upadhyaya N.M."/>
            <person name="Sperschneider J."/>
            <person name="Matny O."/>
            <person name="Nguyen-Phuc H."/>
            <person name="Mago R."/>
            <person name="Raley C."/>
            <person name="Miller M.E."/>
            <person name="Silverstein K.A.T."/>
            <person name="Henningsen E."/>
            <person name="Hirsch C.D."/>
            <person name="Visser B."/>
            <person name="Pretorius Z.A."/>
            <person name="Steffenson B.J."/>
            <person name="Schwessinger B."/>
            <person name="Dodds P.N."/>
            <person name="Figueroa M."/>
        </authorList>
    </citation>
    <scope>NUCLEOTIDE SEQUENCE [LARGE SCALE GENOMIC DNA]</scope>
    <source>
        <strain evidence="2">21-0</strain>
    </source>
</reference>
<gene>
    <name evidence="2" type="ORF">PGT21_000744</name>
</gene>
<dbReference type="EMBL" id="VSWC01000088">
    <property type="protein sequence ID" value="KAA1091821.1"/>
    <property type="molecule type" value="Genomic_DNA"/>
</dbReference>
<evidence type="ECO:0000313" key="3">
    <source>
        <dbReference type="Proteomes" id="UP000324748"/>
    </source>
</evidence>
<protein>
    <submittedName>
        <fullName evidence="2">Uncharacterized protein</fullName>
    </submittedName>
</protein>
<feature type="non-terminal residue" evidence="2">
    <location>
        <position position="1"/>
    </location>
</feature>
<evidence type="ECO:0000256" key="1">
    <source>
        <dbReference type="SAM" id="MobiDB-lite"/>
    </source>
</evidence>
<proteinExistence type="predicted"/>
<comment type="caution">
    <text evidence="2">The sequence shown here is derived from an EMBL/GenBank/DDBJ whole genome shotgun (WGS) entry which is preliminary data.</text>
</comment>